<organism evidence="2 3">
    <name type="scientific">Actinomadura mexicana</name>
    <dbReference type="NCBI Taxonomy" id="134959"/>
    <lineage>
        <taxon>Bacteria</taxon>
        <taxon>Bacillati</taxon>
        <taxon>Actinomycetota</taxon>
        <taxon>Actinomycetes</taxon>
        <taxon>Streptosporangiales</taxon>
        <taxon>Thermomonosporaceae</taxon>
        <taxon>Actinomadura</taxon>
    </lineage>
</organism>
<protein>
    <submittedName>
        <fullName evidence="2">Uncharacterized conserved protein YbjT, contains NAD(P)-binding and DUF2867 domains</fullName>
    </submittedName>
</protein>
<dbReference type="Proteomes" id="UP000198420">
    <property type="component" value="Unassembled WGS sequence"/>
</dbReference>
<dbReference type="AlphaFoldDB" id="A0A238V0W5"/>
<dbReference type="PANTHER" id="PTHR43162:SF1">
    <property type="entry name" value="PRESTALK A DIFFERENTIATION PROTEIN A"/>
    <property type="match status" value="1"/>
</dbReference>
<sequence>MFICLVEASGMILVTGATGNVGRHLVGELLTAGAAVRALSRDPATANLPSEAQVARTDEMPLDGVTSLFLNPAVFWHGLGDLLTRAVDHGVRRVVMLSSAAALDDDPSNELAAHHLGIERAIEATGMEWTFTRPGEFSSNALAWREAIRAGEPVREPYAAARSTPIHERDIAAVAARALLTDALVGAKPVLTGPEPLTHPEMVGLIGEAAGRPARFEEVTPEQAREEMLGRPYMREGLVDVLLRLRARAVDHPAAPSGEVERITGRPGRTFKEWAADHAHDFR</sequence>
<dbReference type="InterPro" id="IPR051604">
    <property type="entry name" value="Ergot_Alk_Oxidoreductase"/>
</dbReference>
<dbReference type="EMBL" id="FZNP01000001">
    <property type="protein sequence ID" value="SNR27831.1"/>
    <property type="molecule type" value="Genomic_DNA"/>
</dbReference>
<evidence type="ECO:0000259" key="1">
    <source>
        <dbReference type="Pfam" id="PF13460"/>
    </source>
</evidence>
<name>A0A238V0W5_9ACTN</name>
<evidence type="ECO:0000313" key="3">
    <source>
        <dbReference type="Proteomes" id="UP000198420"/>
    </source>
</evidence>
<feature type="domain" description="NAD(P)-binding" evidence="1">
    <location>
        <begin position="16"/>
        <end position="180"/>
    </location>
</feature>
<dbReference type="Pfam" id="PF13460">
    <property type="entry name" value="NAD_binding_10"/>
    <property type="match status" value="1"/>
</dbReference>
<dbReference type="Gene3D" id="3.40.50.720">
    <property type="entry name" value="NAD(P)-binding Rossmann-like Domain"/>
    <property type="match status" value="1"/>
</dbReference>
<proteinExistence type="predicted"/>
<dbReference type="SUPFAM" id="SSF51735">
    <property type="entry name" value="NAD(P)-binding Rossmann-fold domains"/>
    <property type="match status" value="1"/>
</dbReference>
<evidence type="ECO:0000313" key="2">
    <source>
        <dbReference type="EMBL" id="SNR27831.1"/>
    </source>
</evidence>
<dbReference type="InterPro" id="IPR016040">
    <property type="entry name" value="NAD(P)-bd_dom"/>
</dbReference>
<gene>
    <name evidence="2" type="ORF">SAMN06265355_101724</name>
</gene>
<dbReference type="PANTHER" id="PTHR43162">
    <property type="match status" value="1"/>
</dbReference>
<dbReference type="InterPro" id="IPR036291">
    <property type="entry name" value="NAD(P)-bd_dom_sf"/>
</dbReference>
<accession>A0A238V0W5</accession>
<keyword evidence="3" id="KW-1185">Reference proteome</keyword>
<reference evidence="3" key="1">
    <citation type="submission" date="2017-06" db="EMBL/GenBank/DDBJ databases">
        <authorList>
            <person name="Varghese N."/>
            <person name="Submissions S."/>
        </authorList>
    </citation>
    <scope>NUCLEOTIDE SEQUENCE [LARGE SCALE GENOMIC DNA]</scope>
    <source>
        <strain evidence="3">DSM 44485</strain>
    </source>
</reference>